<dbReference type="AlphaFoldDB" id="A0A2A4GDD7"/>
<reference evidence="2 3" key="1">
    <citation type="submission" date="2017-04" db="EMBL/GenBank/DDBJ databases">
        <title>A new member of the family Flavobacteriaceae isolated from ascidians.</title>
        <authorList>
            <person name="Chen L."/>
        </authorList>
    </citation>
    <scope>NUCLEOTIDE SEQUENCE [LARGE SCALE GENOMIC DNA]</scope>
    <source>
        <strain evidence="2 3">HQA918</strain>
    </source>
</reference>
<evidence type="ECO:0000313" key="3">
    <source>
        <dbReference type="Proteomes" id="UP000219559"/>
    </source>
</evidence>
<dbReference type="Proteomes" id="UP000219559">
    <property type="component" value="Unassembled WGS sequence"/>
</dbReference>
<dbReference type="OrthoDB" id="117053at2"/>
<keyword evidence="3" id="KW-1185">Reference proteome</keyword>
<sequence>MKRIELFEFEDYDWLPKTIRTSCTHLIVVLHKMLGTPAVLIDLLRNVRQHYPFTQITDLGSGSGGAMPLVMEQWQHKTESVQLLLTDLHPHPEFVSYINKKGLDYLRYHPDAVDATQFDQVPGGLKTMVNSFHHMSPPMARKILASAQDNRQPLLIYEMGENFVPTWLWWLLLPLSLCILIVMALIMTLFVKPLGWKQVVFTYLIPIIPLVYAWDGQASTMRTYTFDDLKSILPPAEAGYTWTMEKAKKRNGKNLGYYVLGLPLSS</sequence>
<gene>
    <name evidence="2" type="ORF">B7P33_04745</name>
</gene>
<accession>A0A2A4GDD7</accession>
<dbReference type="EMBL" id="NBWU01000001">
    <property type="protein sequence ID" value="PCE66607.1"/>
    <property type="molecule type" value="Genomic_DNA"/>
</dbReference>
<comment type="caution">
    <text evidence="2">The sequence shown here is derived from an EMBL/GenBank/DDBJ whole genome shotgun (WGS) entry which is preliminary data.</text>
</comment>
<proteinExistence type="predicted"/>
<keyword evidence="1" id="KW-0812">Transmembrane</keyword>
<organism evidence="2 3">
    <name type="scientific">Sediminicola luteus</name>
    <dbReference type="NCBI Taxonomy" id="319238"/>
    <lineage>
        <taxon>Bacteria</taxon>
        <taxon>Pseudomonadati</taxon>
        <taxon>Bacteroidota</taxon>
        <taxon>Flavobacteriia</taxon>
        <taxon>Flavobacteriales</taxon>
        <taxon>Flavobacteriaceae</taxon>
        <taxon>Sediminicola</taxon>
    </lineage>
</organism>
<dbReference type="RefSeq" id="WP_097442128.1">
    <property type="nucleotide sequence ID" value="NZ_NBWU01000001.1"/>
</dbReference>
<evidence type="ECO:0000256" key="1">
    <source>
        <dbReference type="SAM" id="Phobius"/>
    </source>
</evidence>
<protein>
    <recommendedName>
        <fullName evidence="4">Class I SAM-dependent methyltransferase</fullName>
    </recommendedName>
</protein>
<evidence type="ECO:0000313" key="2">
    <source>
        <dbReference type="EMBL" id="PCE66607.1"/>
    </source>
</evidence>
<evidence type="ECO:0008006" key="4">
    <source>
        <dbReference type="Google" id="ProtNLM"/>
    </source>
</evidence>
<keyword evidence="1" id="KW-1133">Transmembrane helix</keyword>
<feature type="transmembrane region" description="Helical" evidence="1">
    <location>
        <begin position="196"/>
        <end position="214"/>
    </location>
</feature>
<feature type="transmembrane region" description="Helical" evidence="1">
    <location>
        <begin position="167"/>
        <end position="190"/>
    </location>
</feature>
<keyword evidence="1" id="KW-0472">Membrane</keyword>
<name>A0A2A4GDD7_9FLAO</name>